<dbReference type="Proteomes" id="UP000595140">
    <property type="component" value="Unassembled WGS sequence"/>
</dbReference>
<evidence type="ECO:0000313" key="2">
    <source>
        <dbReference type="EMBL" id="VFQ84247.1"/>
    </source>
</evidence>
<evidence type="ECO:0000313" key="3">
    <source>
        <dbReference type="Proteomes" id="UP000595140"/>
    </source>
</evidence>
<protein>
    <submittedName>
        <fullName evidence="2">Uncharacterized protein</fullName>
    </submittedName>
</protein>
<dbReference type="AlphaFoldDB" id="A0A484M6K7"/>
<gene>
    <name evidence="2" type="ORF">CCAM_LOCUS26023</name>
</gene>
<sequence>MAPKGPNKVTDRIKTGCILDPEGFLKQHQHSDVARKIIDAFQDCGLMKFLAFPYSSVQKEEVLEWYLHAKVEADYISSTVGEKPVTITANDIRVAFALPEATEKDFTSHTFDHETFWAEIKNEKQADEINFRGKKKDLLNPVFERAIDIIYKCLESRVAGVDDVTPDKIKLLSAIMNNIKCNWARHIYNCLCHFVHKASVKSGDKELRYNCPASTTSGNDLSSCSCNSVTRNGNVVAVMIFEGSDGEDDDMLYEANVDDTLEFGEVGLRSSKCVPEKEIIEELLVMGSDDDSLADNDDEEEPKALKDLLWEAAKATTVPDFELVLSEIEEENVSAYTPKAGRPKKKRKKSAGEMSKDGKKINPARLSRKCGRCIRVGHNKKTCPDDLTIMSKQAVLKQKKKKMKPKRKMHEDPSTTQPHDDVDMPNEAWWDQVSLVADQHTPISEVGQSQVTQELLPTPALR</sequence>
<feature type="compositionally biased region" description="Basic and acidic residues" evidence="1">
    <location>
        <begin position="409"/>
        <end position="422"/>
    </location>
</feature>
<feature type="region of interest" description="Disordered" evidence="1">
    <location>
        <begin position="336"/>
        <end position="362"/>
    </location>
</feature>
<organism evidence="2 3">
    <name type="scientific">Cuscuta campestris</name>
    <dbReference type="NCBI Taxonomy" id="132261"/>
    <lineage>
        <taxon>Eukaryota</taxon>
        <taxon>Viridiplantae</taxon>
        <taxon>Streptophyta</taxon>
        <taxon>Embryophyta</taxon>
        <taxon>Tracheophyta</taxon>
        <taxon>Spermatophyta</taxon>
        <taxon>Magnoliopsida</taxon>
        <taxon>eudicotyledons</taxon>
        <taxon>Gunneridae</taxon>
        <taxon>Pentapetalae</taxon>
        <taxon>asterids</taxon>
        <taxon>lamiids</taxon>
        <taxon>Solanales</taxon>
        <taxon>Convolvulaceae</taxon>
        <taxon>Cuscuteae</taxon>
        <taxon>Cuscuta</taxon>
        <taxon>Cuscuta subgen. Grammica</taxon>
        <taxon>Cuscuta sect. Cleistogrammica</taxon>
    </lineage>
</organism>
<feature type="compositionally biased region" description="Basic and acidic residues" evidence="1">
    <location>
        <begin position="350"/>
        <end position="360"/>
    </location>
</feature>
<proteinExistence type="predicted"/>
<accession>A0A484M6K7</accession>
<feature type="compositionally biased region" description="Basic residues" evidence="1">
    <location>
        <begin position="397"/>
        <end position="408"/>
    </location>
</feature>
<keyword evidence="3" id="KW-1185">Reference proteome</keyword>
<reference evidence="2 3" key="1">
    <citation type="submission" date="2018-04" db="EMBL/GenBank/DDBJ databases">
        <authorList>
            <person name="Vogel A."/>
        </authorList>
    </citation>
    <scope>NUCLEOTIDE SEQUENCE [LARGE SCALE GENOMIC DNA]</scope>
</reference>
<feature type="region of interest" description="Disordered" evidence="1">
    <location>
        <begin position="397"/>
        <end position="427"/>
    </location>
</feature>
<dbReference type="EMBL" id="OOIL02002698">
    <property type="protein sequence ID" value="VFQ84247.1"/>
    <property type="molecule type" value="Genomic_DNA"/>
</dbReference>
<dbReference type="OrthoDB" id="1838786at2759"/>
<name>A0A484M6K7_9ASTE</name>
<evidence type="ECO:0000256" key="1">
    <source>
        <dbReference type="SAM" id="MobiDB-lite"/>
    </source>
</evidence>